<proteinExistence type="predicted"/>
<comment type="caution">
    <text evidence="1">The sequence shown here is derived from an EMBL/GenBank/DDBJ whole genome shotgun (WGS) entry which is preliminary data.</text>
</comment>
<name>A0AAV4FCS7_9GAST</name>
<sequence>MSVCINIVAKCAHKQAMKRRTGTERKTRKEPITCPASISTCKDTGPACTQRMYLTHLDMVNLMTLRARTPLTSDLNYNYYILLYT</sequence>
<dbReference type="AlphaFoldDB" id="A0AAV4FCS7"/>
<accession>A0AAV4FCS7</accession>
<evidence type="ECO:0000313" key="1">
    <source>
        <dbReference type="EMBL" id="GFR71042.1"/>
    </source>
</evidence>
<gene>
    <name evidence="1" type="ORF">ElyMa_003802300</name>
</gene>
<dbReference type="Proteomes" id="UP000762676">
    <property type="component" value="Unassembled WGS sequence"/>
</dbReference>
<dbReference type="EMBL" id="BMAT01007770">
    <property type="protein sequence ID" value="GFR71042.1"/>
    <property type="molecule type" value="Genomic_DNA"/>
</dbReference>
<protein>
    <submittedName>
        <fullName evidence="1">Uncharacterized protein</fullName>
    </submittedName>
</protein>
<evidence type="ECO:0000313" key="2">
    <source>
        <dbReference type="Proteomes" id="UP000762676"/>
    </source>
</evidence>
<keyword evidence="2" id="KW-1185">Reference proteome</keyword>
<organism evidence="1 2">
    <name type="scientific">Elysia marginata</name>
    <dbReference type="NCBI Taxonomy" id="1093978"/>
    <lineage>
        <taxon>Eukaryota</taxon>
        <taxon>Metazoa</taxon>
        <taxon>Spiralia</taxon>
        <taxon>Lophotrochozoa</taxon>
        <taxon>Mollusca</taxon>
        <taxon>Gastropoda</taxon>
        <taxon>Heterobranchia</taxon>
        <taxon>Euthyneura</taxon>
        <taxon>Panpulmonata</taxon>
        <taxon>Sacoglossa</taxon>
        <taxon>Placobranchoidea</taxon>
        <taxon>Plakobranchidae</taxon>
        <taxon>Elysia</taxon>
    </lineage>
</organism>
<reference evidence="1 2" key="1">
    <citation type="journal article" date="2021" name="Elife">
        <title>Chloroplast acquisition without the gene transfer in kleptoplastic sea slugs, Plakobranchus ocellatus.</title>
        <authorList>
            <person name="Maeda T."/>
            <person name="Takahashi S."/>
            <person name="Yoshida T."/>
            <person name="Shimamura S."/>
            <person name="Takaki Y."/>
            <person name="Nagai Y."/>
            <person name="Toyoda A."/>
            <person name="Suzuki Y."/>
            <person name="Arimoto A."/>
            <person name="Ishii H."/>
            <person name="Satoh N."/>
            <person name="Nishiyama T."/>
            <person name="Hasebe M."/>
            <person name="Maruyama T."/>
            <person name="Minagawa J."/>
            <person name="Obokata J."/>
            <person name="Shigenobu S."/>
        </authorList>
    </citation>
    <scope>NUCLEOTIDE SEQUENCE [LARGE SCALE GENOMIC DNA]</scope>
</reference>